<dbReference type="GO" id="GO:0030250">
    <property type="term" value="F:guanylate cyclase activator activity"/>
    <property type="evidence" value="ECO:0007669"/>
    <property type="project" value="InterPro"/>
</dbReference>
<gene>
    <name evidence="9" type="ORF">E1301_Tti014728</name>
</gene>
<keyword evidence="10" id="KW-1185">Reference proteome</keyword>
<dbReference type="PRINTS" id="PR00774">
    <property type="entry name" value="GUANYLIN"/>
</dbReference>
<evidence type="ECO:0000256" key="7">
    <source>
        <dbReference type="ARBA" id="ARBA00041176"/>
    </source>
</evidence>
<feature type="chain" id="PRO_5022854932" description="Guanylate cyclase activator 2B" evidence="8">
    <location>
        <begin position="21"/>
        <end position="119"/>
    </location>
</feature>
<proteinExistence type="inferred from homology"/>
<keyword evidence="4 8" id="KW-0732">Signal</keyword>
<evidence type="ECO:0000256" key="3">
    <source>
        <dbReference type="ARBA" id="ARBA00022525"/>
    </source>
</evidence>
<keyword evidence="5" id="KW-1015">Disulfide bond</keyword>
<comment type="caution">
    <text evidence="9">The sequence shown here is derived from an EMBL/GenBank/DDBJ whole genome shotgun (WGS) entry which is preliminary data.</text>
</comment>
<evidence type="ECO:0000256" key="6">
    <source>
        <dbReference type="ARBA" id="ARBA00037765"/>
    </source>
</evidence>
<comment type="function">
    <text evidence="6">Endogenous activator of intestinal guanylate cyclase. It stimulates this enzyme through the same receptor binding region as the heat-stable enterotoxins. May be a potent physiological regulator of intestinal fluid and electrolyte transport. May be an autocrine/paracrine regulator of intestinal salt and water transport.</text>
</comment>
<dbReference type="InterPro" id="IPR000879">
    <property type="entry name" value="Guanylin"/>
</dbReference>
<evidence type="ECO:0000256" key="5">
    <source>
        <dbReference type="ARBA" id="ARBA00023157"/>
    </source>
</evidence>
<dbReference type="EMBL" id="SOYY01000019">
    <property type="protein sequence ID" value="KAA0707643.1"/>
    <property type="molecule type" value="Genomic_DNA"/>
</dbReference>
<keyword evidence="3" id="KW-0964">Secreted</keyword>
<evidence type="ECO:0000256" key="1">
    <source>
        <dbReference type="ARBA" id="ARBA00004613"/>
    </source>
</evidence>
<evidence type="ECO:0000256" key="8">
    <source>
        <dbReference type="SAM" id="SignalP"/>
    </source>
</evidence>
<dbReference type="InterPro" id="IPR036382">
    <property type="entry name" value="Guanylin_sf"/>
</dbReference>
<organism evidence="9 10">
    <name type="scientific">Triplophysa tibetana</name>
    <dbReference type="NCBI Taxonomy" id="1572043"/>
    <lineage>
        <taxon>Eukaryota</taxon>
        <taxon>Metazoa</taxon>
        <taxon>Chordata</taxon>
        <taxon>Craniata</taxon>
        <taxon>Vertebrata</taxon>
        <taxon>Euteleostomi</taxon>
        <taxon>Actinopterygii</taxon>
        <taxon>Neopterygii</taxon>
        <taxon>Teleostei</taxon>
        <taxon>Ostariophysi</taxon>
        <taxon>Cypriniformes</taxon>
        <taxon>Nemacheilidae</taxon>
        <taxon>Triplophysa</taxon>
    </lineage>
</organism>
<dbReference type="AlphaFoldDB" id="A0A5A9NDX2"/>
<evidence type="ECO:0000256" key="2">
    <source>
        <dbReference type="ARBA" id="ARBA00009883"/>
    </source>
</evidence>
<dbReference type="Proteomes" id="UP000324632">
    <property type="component" value="Chromosome 19"/>
</dbReference>
<protein>
    <recommendedName>
        <fullName evidence="7">Guanylate cyclase activator 2B</fullName>
    </recommendedName>
</protein>
<dbReference type="Pfam" id="PF02058">
    <property type="entry name" value="Guanylin"/>
    <property type="match status" value="1"/>
</dbReference>
<dbReference type="PANTHER" id="PTHR11318:SF4">
    <property type="entry name" value="GUANYLATE CYCLASE ACTIVATOR 2B"/>
    <property type="match status" value="1"/>
</dbReference>
<dbReference type="Gene3D" id="3.90.1450.10">
    <property type="entry name" value="Guanylin"/>
    <property type="match status" value="1"/>
</dbReference>
<accession>A0A5A9NDX2</accession>
<dbReference type="PANTHER" id="PTHR11318">
    <property type="entry name" value="GUANYLIN FAMILY MEMBER"/>
    <property type="match status" value="1"/>
</dbReference>
<evidence type="ECO:0000313" key="10">
    <source>
        <dbReference type="Proteomes" id="UP000324632"/>
    </source>
</evidence>
<reference evidence="9 10" key="1">
    <citation type="journal article" date="2019" name="Mol. Ecol. Resour.">
        <title>Chromosome-level genome assembly of Triplophysa tibetana, a fish adapted to the harsh high-altitude environment of the Tibetan Plateau.</title>
        <authorList>
            <person name="Yang X."/>
            <person name="Liu H."/>
            <person name="Ma Z."/>
            <person name="Zou Y."/>
            <person name="Zou M."/>
            <person name="Mao Y."/>
            <person name="Li X."/>
            <person name="Wang H."/>
            <person name="Chen T."/>
            <person name="Wang W."/>
            <person name="Yang R."/>
        </authorList>
    </citation>
    <scope>NUCLEOTIDE SEQUENCE [LARGE SCALE GENOMIC DNA]</scope>
    <source>
        <strain evidence="9">TTIB1903HZAU</strain>
        <tissue evidence="9">Muscle</tissue>
    </source>
</reference>
<evidence type="ECO:0000256" key="4">
    <source>
        <dbReference type="ARBA" id="ARBA00022729"/>
    </source>
</evidence>
<dbReference type="GO" id="GO:0005576">
    <property type="term" value="C:extracellular region"/>
    <property type="evidence" value="ECO:0007669"/>
    <property type="project" value="UniProtKB-SubCell"/>
</dbReference>
<dbReference type="SUPFAM" id="SSF89890">
    <property type="entry name" value="Proguanylin"/>
    <property type="match status" value="1"/>
</dbReference>
<comment type="similarity">
    <text evidence="2">Belongs to the guanylin family.</text>
</comment>
<feature type="signal peptide" evidence="8">
    <location>
        <begin position="1"/>
        <end position="20"/>
    </location>
</feature>
<name>A0A5A9NDX2_9TELE</name>
<evidence type="ECO:0000313" key="9">
    <source>
        <dbReference type="EMBL" id="KAA0707643.1"/>
    </source>
</evidence>
<comment type="subcellular location">
    <subcellularLocation>
        <location evidence="1">Secreted</location>
    </subcellularLocation>
</comment>
<sequence length="119" mass="12831">MKTILSVTVMVLALCLISEAVQVQEGEFSFSLDSVKVLQQLTAQPRTQNPRLAKTSYYSVCASPTLPQEFVPLCMQKGATLSFARLASDRHTGALGCNHPNCDSTDTITARVVALIKGT</sequence>